<organism evidence="1 2">
    <name type="scientific">Saxibacter everestensis</name>
    <dbReference type="NCBI Taxonomy" id="2909229"/>
    <lineage>
        <taxon>Bacteria</taxon>
        <taxon>Bacillati</taxon>
        <taxon>Actinomycetota</taxon>
        <taxon>Actinomycetes</taxon>
        <taxon>Micrococcales</taxon>
        <taxon>Brevibacteriaceae</taxon>
        <taxon>Saxibacter</taxon>
    </lineage>
</organism>
<name>A0ABY8QXB5_9MICO</name>
<dbReference type="EMBL" id="CP090958">
    <property type="protein sequence ID" value="WGW13598.1"/>
    <property type="molecule type" value="Genomic_DNA"/>
</dbReference>
<keyword evidence="2" id="KW-1185">Reference proteome</keyword>
<evidence type="ECO:0000313" key="2">
    <source>
        <dbReference type="Proteomes" id="UP001209083"/>
    </source>
</evidence>
<reference evidence="1 2" key="1">
    <citation type="submission" date="2023-05" db="EMBL/GenBank/DDBJ databases">
        <title>Lithophilousrod everest ZFBP1038 complete genpme.</title>
        <authorList>
            <person name="Tian M."/>
        </authorList>
    </citation>
    <scope>NUCLEOTIDE SEQUENCE [LARGE SCALE GENOMIC DNA]</scope>
    <source>
        <strain evidence="1 2">ZFBP1038</strain>
    </source>
</reference>
<gene>
    <name evidence="1" type="ORF">LWF01_07530</name>
</gene>
<accession>A0ABY8QXB5</accession>
<dbReference type="RefSeq" id="WP_349640421.1">
    <property type="nucleotide sequence ID" value="NZ_CP090958.1"/>
</dbReference>
<dbReference type="Proteomes" id="UP001209083">
    <property type="component" value="Chromosome"/>
</dbReference>
<protein>
    <submittedName>
        <fullName evidence="1">Uncharacterized protein</fullName>
    </submittedName>
</protein>
<evidence type="ECO:0000313" key="1">
    <source>
        <dbReference type="EMBL" id="WGW13598.1"/>
    </source>
</evidence>
<sequence>MRIESDMFDFTVRANLPWNFDAYARILIPGTVGDTPVAWSTIRKSLGLPPGDRLMQWEEFANGDLYNSVHVEGLGTVDPPFGGEITEPMLDAVLHAFNADRASLKFAAWDSYSLPQLGPKLFTIFDKDFYPTAPPEDYPAPVFVYASDRSWAAHANSDAGDVVVGGPETGIERLVSDGSVEAYRVTPNDRLDWREK</sequence>
<proteinExistence type="predicted"/>